<dbReference type="InterPro" id="IPR016181">
    <property type="entry name" value="Acyl_CoA_acyltransferase"/>
</dbReference>
<feature type="domain" description="N-acetyltransferase" evidence="1">
    <location>
        <begin position="153"/>
        <end position="221"/>
    </location>
</feature>
<dbReference type="RefSeq" id="XP_060455898.1">
    <property type="nucleotide sequence ID" value="XM_060599179.1"/>
</dbReference>
<dbReference type="Pfam" id="PF13302">
    <property type="entry name" value="Acetyltransf_3"/>
    <property type="match status" value="1"/>
</dbReference>
<evidence type="ECO:0000259" key="1">
    <source>
        <dbReference type="Pfam" id="PF13302"/>
    </source>
</evidence>
<dbReference type="InterPro" id="IPR051531">
    <property type="entry name" value="N-acetyltransferase"/>
</dbReference>
<dbReference type="InterPro" id="IPR000182">
    <property type="entry name" value="GNAT_dom"/>
</dbReference>
<proteinExistence type="predicted"/>
<dbReference type="Gene3D" id="3.40.630.30">
    <property type="match status" value="1"/>
</dbReference>
<dbReference type="PANTHER" id="PTHR43792">
    <property type="entry name" value="GNAT FAMILY, PUTATIVE (AFU_ORTHOLOGUE AFUA_3G00765)-RELATED-RELATED"/>
    <property type="match status" value="1"/>
</dbReference>
<organism evidence="2 3">
    <name type="scientific">Cutaneotrichosporon cavernicola</name>
    <dbReference type="NCBI Taxonomy" id="279322"/>
    <lineage>
        <taxon>Eukaryota</taxon>
        <taxon>Fungi</taxon>
        <taxon>Dikarya</taxon>
        <taxon>Basidiomycota</taxon>
        <taxon>Agaricomycotina</taxon>
        <taxon>Tremellomycetes</taxon>
        <taxon>Trichosporonales</taxon>
        <taxon>Trichosporonaceae</taxon>
        <taxon>Cutaneotrichosporon</taxon>
    </lineage>
</organism>
<evidence type="ECO:0000313" key="3">
    <source>
        <dbReference type="Proteomes" id="UP001233271"/>
    </source>
</evidence>
<name>A0AA48IJ16_9TREE</name>
<keyword evidence="3" id="KW-1185">Reference proteome</keyword>
<evidence type="ECO:0000313" key="2">
    <source>
        <dbReference type="EMBL" id="BEI90633.1"/>
    </source>
</evidence>
<dbReference type="GO" id="GO:0016747">
    <property type="term" value="F:acyltransferase activity, transferring groups other than amino-acyl groups"/>
    <property type="evidence" value="ECO:0007669"/>
    <property type="project" value="InterPro"/>
</dbReference>
<dbReference type="EMBL" id="AP028214">
    <property type="protein sequence ID" value="BEI90633.1"/>
    <property type="molecule type" value="Genomic_DNA"/>
</dbReference>
<dbReference type="PANTHER" id="PTHR43792:SF16">
    <property type="entry name" value="N-ACETYLTRANSFERASE DOMAIN-CONTAINING PROTEIN"/>
    <property type="match status" value="1"/>
</dbReference>
<dbReference type="SUPFAM" id="SSF55729">
    <property type="entry name" value="Acyl-CoA N-acyltransferases (Nat)"/>
    <property type="match status" value="1"/>
</dbReference>
<dbReference type="KEGG" id="ccac:CcaHIS019_0307030"/>
<reference evidence="2" key="1">
    <citation type="journal article" date="2023" name="BMC Genomics">
        <title>Chromosome-level genome assemblies of Cutaneotrichosporon spp. (Trichosporonales, Basidiomycota) reveal imbalanced evolution between nucleotide sequences and chromosome synteny.</title>
        <authorList>
            <person name="Kobayashi Y."/>
            <person name="Kayamori A."/>
            <person name="Aoki K."/>
            <person name="Shiwa Y."/>
            <person name="Matsutani M."/>
            <person name="Fujita N."/>
            <person name="Sugita T."/>
            <person name="Iwasaki W."/>
            <person name="Tanaka N."/>
            <person name="Takashima M."/>
        </authorList>
    </citation>
    <scope>NUCLEOTIDE SEQUENCE</scope>
    <source>
        <strain evidence="2">HIS019</strain>
    </source>
</reference>
<sequence>MSTDRSPAYASSLKWDAVRGEPYLQLPSFPDLRLIPYREGIASDLVTLFNHPPVGCRLFALPYPMSRVFADQLELDILAKQAPILEKLSNSKKTEGIGAVWPFKALWSESQSRVVGDIFIWPNTVEPMWDDARQGRYQAGQATEKGSITEESVVSLPPAEQSWMIGYVLEPELYGQGIMSETLACILQGWVKPIMGVGEVAAIIAVDNLGSKAVAEKNGFTYRREEVTQWPEDKGGGVKVHGYYTWQSST</sequence>
<dbReference type="GeneID" id="85494503"/>
<dbReference type="Proteomes" id="UP001233271">
    <property type="component" value="Chromosome 3"/>
</dbReference>
<gene>
    <name evidence="2" type="ORF">CcaverHIS019_0307030</name>
</gene>
<dbReference type="AlphaFoldDB" id="A0AA48IJ16"/>
<accession>A0AA48IJ16</accession>
<protein>
    <recommendedName>
        <fullName evidence="1">N-acetyltransferase domain-containing protein</fullName>
    </recommendedName>
</protein>